<feature type="chain" id="PRO_5013394563" evidence="2">
    <location>
        <begin position="22"/>
        <end position="489"/>
    </location>
</feature>
<gene>
    <name evidence="3" type="ORF">CBP34_02255</name>
</gene>
<dbReference type="InterPro" id="IPR043504">
    <property type="entry name" value="Peptidase_S1_PA_chymotrypsin"/>
</dbReference>
<dbReference type="KEGG" id="acin:CBP34_02255"/>
<sequence>MKFRQSKQWVCVAGAALFVVACGGGGGGGSPAPDTSAADRIEPFDPSMRSAPKAAASPLPTAGRAPQAKPVRLGPLAATALQPLQKKAASNQSNGVRQQIGLARAVAATATSSGLRSQLQWSATERGTQRAAISFEAQGALGVRLGLRVRSLPAGSTLRFYAQAGEAVFEVSGEEVLGTIARNLQAGDTGDAAITYWSPDFGGAETTLELELPANADLAQLDIGVPTLSHFYVEPDRAAQSSLTKVGEAATCNIDVSCRPEYSSESRSVARMIFVENGSTFVCTGTLLNDAQSSTTPYFLTANHCVSTQTAASSVTTDWFYRSAACDTSEVNAGARRLHGGATLLYAQAATDTSFMRLNAAPPAGIVFAGSYFGAVAEGAGALSIHHPQGDLQKLSEGAVKQFNNCTFETCQVSTSQDGRFLAVGWSAGTTEGGSSGTSLFLPIGSKRYVAGQLLGGGATCQNPTGYDYYGRYDLAFQAALKNWLKPAP</sequence>
<name>A0A240TZZ3_9BURK</name>
<evidence type="ECO:0000256" key="1">
    <source>
        <dbReference type="SAM" id="MobiDB-lite"/>
    </source>
</evidence>
<feature type="signal peptide" evidence="2">
    <location>
        <begin position="1"/>
        <end position="21"/>
    </location>
</feature>
<dbReference type="PANTHER" id="PTHR36234">
    <property type="entry name" value="LYSYL ENDOPEPTIDASE"/>
    <property type="match status" value="1"/>
</dbReference>
<dbReference type="PROSITE" id="PS51257">
    <property type="entry name" value="PROKAR_LIPOPROTEIN"/>
    <property type="match status" value="1"/>
</dbReference>
<evidence type="ECO:0000256" key="2">
    <source>
        <dbReference type="SAM" id="SignalP"/>
    </source>
</evidence>
<dbReference type="RefSeq" id="WP_094097172.1">
    <property type="nucleotide sequence ID" value="NZ_CP021361.1"/>
</dbReference>
<dbReference type="AlphaFoldDB" id="A0A240TZZ3"/>
<evidence type="ECO:0000313" key="3">
    <source>
        <dbReference type="EMBL" id="ART50723.1"/>
    </source>
</evidence>
<reference evidence="3 4" key="1">
    <citation type="submission" date="2017-05" db="EMBL/GenBank/DDBJ databases">
        <title>Polyphasic characterization of four soil-derived phenanthrene-degrading Acidovorax strains and proposal of Acidovorax phenanthrenivorans sp. nov.</title>
        <authorList>
            <person name="Singleton D.R."/>
            <person name="Lee J."/>
            <person name="Dickey A.N."/>
            <person name="Stroud A."/>
            <person name="Scholl E.H."/>
            <person name="Wright F.A."/>
            <person name="Aitken M.D."/>
        </authorList>
    </citation>
    <scope>NUCLEOTIDE SEQUENCE [LARGE SCALE GENOMIC DNA]</scope>
    <source>
        <strain evidence="3">NA3</strain>
    </source>
</reference>
<dbReference type="EMBL" id="CP021361">
    <property type="protein sequence ID" value="ART50723.1"/>
    <property type="molecule type" value="Genomic_DNA"/>
</dbReference>
<keyword evidence="2" id="KW-0732">Signal</keyword>
<protein>
    <submittedName>
        <fullName evidence="3">Endoproteinase ArgC</fullName>
    </submittedName>
</protein>
<proteinExistence type="predicted"/>
<dbReference type="PANTHER" id="PTHR36234:SF5">
    <property type="entry name" value="LYSYL ENDOPEPTIDASE"/>
    <property type="match status" value="1"/>
</dbReference>
<dbReference type="Proteomes" id="UP000194432">
    <property type="component" value="Chromosome 1"/>
</dbReference>
<evidence type="ECO:0000313" key="4">
    <source>
        <dbReference type="Proteomes" id="UP000194432"/>
    </source>
</evidence>
<dbReference type="Pfam" id="PF13365">
    <property type="entry name" value="Trypsin_2"/>
    <property type="match status" value="1"/>
</dbReference>
<feature type="region of interest" description="Disordered" evidence="1">
    <location>
        <begin position="28"/>
        <end position="67"/>
    </location>
</feature>
<dbReference type="InterPro" id="IPR009003">
    <property type="entry name" value="Peptidase_S1_PA"/>
</dbReference>
<organism evidence="3 4">
    <name type="scientific">Acidovorax carolinensis</name>
    <dbReference type="NCBI Taxonomy" id="553814"/>
    <lineage>
        <taxon>Bacteria</taxon>
        <taxon>Pseudomonadati</taxon>
        <taxon>Pseudomonadota</taxon>
        <taxon>Betaproteobacteria</taxon>
        <taxon>Burkholderiales</taxon>
        <taxon>Comamonadaceae</taxon>
        <taxon>Acidovorax</taxon>
    </lineage>
</organism>
<dbReference type="SUPFAM" id="SSF50494">
    <property type="entry name" value="Trypsin-like serine proteases"/>
    <property type="match status" value="1"/>
</dbReference>
<accession>A0A240TZZ3</accession>
<keyword evidence="4" id="KW-1185">Reference proteome</keyword>
<dbReference type="Gene3D" id="2.40.10.10">
    <property type="entry name" value="Trypsin-like serine proteases"/>
    <property type="match status" value="2"/>
</dbReference>